<reference evidence="3 4" key="1">
    <citation type="submission" date="2019-07" db="EMBL/GenBank/DDBJ databases">
        <title>Whole genome shotgun sequence of Thiobacillus plumbophilus NBRC 107929.</title>
        <authorList>
            <person name="Hosoyama A."/>
            <person name="Uohara A."/>
            <person name="Ohji S."/>
            <person name="Ichikawa N."/>
        </authorList>
    </citation>
    <scope>NUCLEOTIDE SEQUENCE [LARGE SCALE GENOMIC DNA]</scope>
    <source>
        <strain evidence="3 4">NBRC 107929</strain>
    </source>
</reference>
<keyword evidence="1" id="KW-0472">Membrane</keyword>
<dbReference type="EMBL" id="BKAD01000041">
    <property type="protein sequence ID" value="GEP31946.1"/>
    <property type="molecule type" value="Genomic_DNA"/>
</dbReference>
<keyword evidence="1" id="KW-1133">Transmembrane helix</keyword>
<dbReference type="PANTHER" id="PTHR30441">
    <property type="entry name" value="DUF748 DOMAIN-CONTAINING PROTEIN"/>
    <property type="match status" value="1"/>
</dbReference>
<keyword evidence="4" id="KW-1185">Reference proteome</keyword>
<evidence type="ECO:0000256" key="1">
    <source>
        <dbReference type="SAM" id="Phobius"/>
    </source>
</evidence>
<evidence type="ECO:0000313" key="3">
    <source>
        <dbReference type="EMBL" id="GEP31946.1"/>
    </source>
</evidence>
<dbReference type="OrthoDB" id="5749006at2"/>
<feature type="domain" description="PLD phosphodiesterase" evidence="2">
    <location>
        <begin position="541"/>
        <end position="569"/>
    </location>
</feature>
<dbReference type="PANTHER" id="PTHR30441:SF9">
    <property type="entry name" value="ASMA FAMILY PROTEIN YHJG"/>
    <property type="match status" value="1"/>
</dbReference>
<sequence>MLRRILGWLGYIVAAIAVVIVVFIIFFDWNWLRHPIERAVTEKTGRALIINGNLNVKLGWPLTRIQVADVTFANPAWARQPLMFTVKRMDGDISLPQLLRRHYGVSTVRLEQPQVFLEQSLDGRRNWLLDRNQKDENAQVKIDRIVLDNGHISYIDRAHNTHIQAALSTRQTMSHGVASADIVFAAQGDYKGLPLTASGSGGSVLALSDETTPYPLNIKATLGHTHLHAVGTVTSLTRFRAVDLNMTLSGASLDQLYPLIGIAMPRTPVYLTKGHLLHNAQQWRYEKFTGRVGKSDVAGNMQVDSGGKRPFLQGNLTFQMLDLADLGSPIGMSNQNKGKAPVPNPVNPARQTAHTVPVSASNKRDVLPELPFRTERWNSVDADVKIRAKRIQRARALPIQNLVTRVQMNNSVLTLDPLDFGVAGGTLAGAITLNGQHDPIQAKLKIRARKILLNQLFPTIKLNKTSIGQVNGDFDLSGTGNAVSQMLASANGKVVLVIDGGEISKLMLETIGLHLWEILQLKMTGDKVIKLNCAVADFDVKQGVMQTKTMVLDTQITTIIGSGDINMAQETLSLDLQPHTKVFSPLALRSPIYIRGKFARPEVSLDKTRLVLRSAGALALAAINPFLAIIPLVDTGPGKNSECGRLIHEAKH</sequence>
<organism evidence="3 4">
    <name type="scientific">Sulfuriferula plumbiphila</name>
    <dbReference type="NCBI Taxonomy" id="171865"/>
    <lineage>
        <taxon>Bacteria</taxon>
        <taxon>Pseudomonadati</taxon>
        <taxon>Pseudomonadota</taxon>
        <taxon>Betaproteobacteria</taxon>
        <taxon>Nitrosomonadales</taxon>
        <taxon>Sulfuricellaceae</taxon>
        <taxon>Sulfuriferula</taxon>
    </lineage>
</organism>
<accession>A0A512LBV4</accession>
<keyword evidence="1" id="KW-0812">Transmembrane</keyword>
<name>A0A512LBV4_9PROT</name>
<dbReference type="AlphaFoldDB" id="A0A512LBV4"/>
<feature type="transmembrane region" description="Helical" evidence="1">
    <location>
        <begin position="6"/>
        <end position="29"/>
    </location>
</feature>
<dbReference type="GO" id="GO:0090313">
    <property type="term" value="P:regulation of protein targeting to membrane"/>
    <property type="evidence" value="ECO:0007669"/>
    <property type="project" value="TreeGrafter"/>
</dbReference>
<gene>
    <name evidence="3" type="ORF">TPL01_30840</name>
</gene>
<dbReference type="InterPro" id="IPR001736">
    <property type="entry name" value="PLipase_D/transphosphatidylase"/>
</dbReference>
<dbReference type="PROSITE" id="PS50035">
    <property type="entry name" value="PLD"/>
    <property type="match status" value="1"/>
</dbReference>
<dbReference type="GO" id="GO:0005886">
    <property type="term" value="C:plasma membrane"/>
    <property type="evidence" value="ECO:0007669"/>
    <property type="project" value="TreeGrafter"/>
</dbReference>
<dbReference type="Proteomes" id="UP000321337">
    <property type="component" value="Unassembled WGS sequence"/>
</dbReference>
<dbReference type="InterPro" id="IPR007844">
    <property type="entry name" value="AsmA"/>
</dbReference>
<evidence type="ECO:0000313" key="4">
    <source>
        <dbReference type="Proteomes" id="UP000321337"/>
    </source>
</evidence>
<protein>
    <recommendedName>
        <fullName evidence="2">PLD phosphodiesterase domain-containing protein</fullName>
    </recommendedName>
</protein>
<comment type="caution">
    <text evidence="3">The sequence shown here is derived from an EMBL/GenBank/DDBJ whole genome shotgun (WGS) entry which is preliminary data.</text>
</comment>
<proteinExistence type="predicted"/>
<dbReference type="RefSeq" id="WP_147074893.1">
    <property type="nucleotide sequence ID" value="NZ_AP021884.1"/>
</dbReference>
<dbReference type="InterPro" id="IPR052894">
    <property type="entry name" value="AsmA-related"/>
</dbReference>
<dbReference type="Pfam" id="PF05170">
    <property type="entry name" value="AsmA"/>
    <property type="match status" value="1"/>
</dbReference>
<dbReference type="GO" id="GO:0006793">
    <property type="term" value="P:phosphorus metabolic process"/>
    <property type="evidence" value="ECO:0007669"/>
    <property type="project" value="UniProtKB-ARBA"/>
</dbReference>
<evidence type="ECO:0000259" key="2">
    <source>
        <dbReference type="PROSITE" id="PS50035"/>
    </source>
</evidence>
<dbReference type="GO" id="GO:0003824">
    <property type="term" value="F:catalytic activity"/>
    <property type="evidence" value="ECO:0007669"/>
    <property type="project" value="InterPro"/>
</dbReference>